<accession>A0A9R1UMN3</accession>
<dbReference type="PANTHER" id="PTHR31973">
    <property type="entry name" value="POLYPROTEIN, PUTATIVE-RELATED"/>
    <property type="match status" value="1"/>
</dbReference>
<dbReference type="SMART" id="SM00575">
    <property type="entry name" value="ZnF_PMZ"/>
    <property type="match status" value="1"/>
</dbReference>
<dbReference type="Proteomes" id="UP000235145">
    <property type="component" value="Unassembled WGS sequence"/>
</dbReference>
<evidence type="ECO:0000313" key="7">
    <source>
        <dbReference type="Proteomes" id="UP000235145"/>
    </source>
</evidence>
<evidence type="ECO:0000256" key="4">
    <source>
        <dbReference type="PROSITE-ProRule" id="PRU00325"/>
    </source>
</evidence>
<dbReference type="PANTHER" id="PTHR31973:SF187">
    <property type="entry name" value="MUTATOR TRANSPOSASE MUDRA PROTEIN"/>
    <property type="match status" value="1"/>
</dbReference>
<dbReference type="Pfam" id="PF04434">
    <property type="entry name" value="SWIM"/>
    <property type="match status" value="1"/>
</dbReference>
<reference evidence="6 7" key="1">
    <citation type="journal article" date="2017" name="Nat. Commun.">
        <title>Genome assembly with in vitro proximity ligation data and whole-genome triplication in lettuce.</title>
        <authorList>
            <person name="Reyes-Chin-Wo S."/>
            <person name="Wang Z."/>
            <person name="Yang X."/>
            <person name="Kozik A."/>
            <person name="Arikit S."/>
            <person name="Song C."/>
            <person name="Xia L."/>
            <person name="Froenicke L."/>
            <person name="Lavelle D.O."/>
            <person name="Truco M.J."/>
            <person name="Xia R."/>
            <person name="Zhu S."/>
            <person name="Xu C."/>
            <person name="Xu H."/>
            <person name="Xu X."/>
            <person name="Cox K."/>
            <person name="Korf I."/>
            <person name="Meyers B.C."/>
            <person name="Michelmore R.W."/>
        </authorList>
    </citation>
    <scope>NUCLEOTIDE SEQUENCE [LARGE SCALE GENOMIC DNA]</scope>
    <source>
        <strain evidence="7">cv. Salinas</strain>
        <tissue evidence="6">Seedlings</tissue>
    </source>
</reference>
<sequence length="277" mass="31571">MHMCPHVVHAFVSCFLPVLYKGSVHLRGDYLKTMFVAVAKDGNNLTIPIAFGMAVENNVVSSMWFLMRLKECLREGKEVAFISNMYDVIVSCVDNVFTDFYNGYTCTSVHKYLRTRVGSERSTETLFWITLKSNTMSTFEQKFSRLRIDAREVLTNIGHPKWARAYFPNICSLTGVLTPYAQMVVFRRMQKSVRWQATQIPQQISSPVSAYVYEVFDFKTTCVVDLNDRTCSCGKWSSLGIACGHAIAAARDSNMHEIVNLVQVYYSADVFQLVYQT</sequence>
<protein>
    <recommendedName>
        <fullName evidence="5">SWIM-type domain-containing protein</fullName>
    </recommendedName>
</protein>
<keyword evidence="7" id="KW-1185">Reference proteome</keyword>
<evidence type="ECO:0000259" key="5">
    <source>
        <dbReference type="PROSITE" id="PS50966"/>
    </source>
</evidence>
<evidence type="ECO:0000256" key="1">
    <source>
        <dbReference type="ARBA" id="ARBA00022723"/>
    </source>
</evidence>
<organism evidence="6 7">
    <name type="scientific">Lactuca sativa</name>
    <name type="common">Garden lettuce</name>
    <dbReference type="NCBI Taxonomy" id="4236"/>
    <lineage>
        <taxon>Eukaryota</taxon>
        <taxon>Viridiplantae</taxon>
        <taxon>Streptophyta</taxon>
        <taxon>Embryophyta</taxon>
        <taxon>Tracheophyta</taxon>
        <taxon>Spermatophyta</taxon>
        <taxon>Magnoliopsida</taxon>
        <taxon>eudicotyledons</taxon>
        <taxon>Gunneridae</taxon>
        <taxon>Pentapetalae</taxon>
        <taxon>asterids</taxon>
        <taxon>campanulids</taxon>
        <taxon>Asterales</taxon>
        <taxon>Asteraceae</taxon>
        <taxon>Cichorioideae</taxon>
        <taxon>Cichorieae</taxon>
        <taxon>Lactucinae</taxon>
        <taxon>Lactuca</taxon>
    </lineage>
</organism>
<gene>
    <name evidence="6" type="ORF">LSAT_V11C800449260</name>
</gene>
<feature type="domain" description="SWIM-type" evidence="5">
    <location>
        <begin position="220"/>
        <end position="254"/>
    </location>
</feature>
<evidence type="ECO:0000256" key="3">
    <source>
        <dbReference type="ARBA" id="ARBA00022833"/>
    </source>
</evidence>
<dbReference type="GO" id="GO:0008270">
    <property type="term" value="F:zinc ion binding"/>
    <property type="evidence" value="ECO:0007669"/>
    <property type="project" value="UniProtKB-KW"/>
</dbReference>
<keyword evidence="2 4" id="KW-0863">Zinc-finger</keyword>
<name>A0A9R1UMN3_LACSA</name>
<dbReference type="InterPro" id="IPR007527">
    <property type="entry name" value="Znf_SWIM"/>
</dbReference>
<dbReference type="PROSITE" id="PS50966">
    <property type="entry name" value="ZF_SWIM"/>
    <property type="match status" value="1"/>
</dbReference>
<evidence type="ECO:0000256" key="2">
    <source>
        <dbReference type="ARBA" id="ARBA00022771"/>
    </source>
</evidence>
<evidence type="ECO:0000313" key="6">
    <source>
        <dbReference type="EMBL" id="KAJ0190477.1"/>
    </source>
</evidence>
<dbReference type="AlphaFoldDB" id="A0A9R1UMN3"/>
<dbReference type="InterPro" id="IPR006564">
    <property type="entry name" value="Znf_PMZ"/>
</dbReference>
<keyword evidence="1" id="KW-0479">Metal-binding</keyword>
<dbReference type="EMBL" id="NBSK02000008">
    <property type="protein sequence ID" value="KAJ0190477.1"/>
    <property type="molecule type" value="Genomic_DNA"/>
</dbReference>
<keyword evidence="3" id="KW-0862">Zinc</keyword>
<comment type="caution">
    <text evidence="6">The sequence shown here is derived from an EMBL/GenBank/DDBJ whole genome shotgun (WGS) entry which is preliminary data.</text>
</comment>
<proteinExistence type="predicted"/>